<dbReference type="PROSITE" id="PS00028">
    <property type="entry name" value="ZINC_FINGER_C2H2_1"/>
    <property type="match status" value="3"/>
</dbReference>
<dbReference type="InterPro" id="IPR050527">
    <property type="entry name" value="Snail/Krueppel_Znf"/>
</dbReference>
<evidence type="ECO:0000256" key="10">
    <source>
        <dbReference type="ARBA" id="ARBA00023163"/>
    </source>
</evidence>
<evidence type="ECO:0000256" key="9">
    <source>
        <dbReference type="ARBA" id="ARBA00023125"/>
    </source>
</evidence>
<evidence type="ECO:0000256" key="3">
    <source>
        <dbReference type="ARBA" id="ARBA00022491"/>
    </source>
</evidence>
<dbReference type="GO" id="GO:0005634">
    <property type="term" value="C:nucleus"/>
    <property type="evidence" value="ECO:0007669"/>
    <property type="project" value="UniProtKB-SubCell"/>
</dbReference>
<dbReference type="GO" id="GO:0008270">
    <property type="term" value="F:zinc ion binding"/>
    <property type="evidence" value="ECO:0007669"/>
    <property type="project" value="UniProtKB-KW"/>
</dbReference>
<evidence type="ECO:0000256" key="1">
    <source>
        <dbReference type="ARBA" id="ARBA00004123"/>
    </source>
</evidence>
<keyword evidence="5" id="KW-0677">Repeat</keyword>
<reference evidence="17 18" key="1">
    <citation type="submission" date="2024-02" db="EMBL/GenBank/DDBJ databases">
        <title>Chromosome-level genome assembly of the Eurasian Minnow (Phoxinus phoxinus).</title>
        <authorList>
            <person name="Oriowo T.O."/>
            <person name="Martin S."/>
            <person name="Stange M."/>
            <person name="Chrysostomakis Y."/>
            <person name="Brown T."/>
            <person name="Winkler S."/>
            <person name="Kukowka S."/>
            <person name="Myers E.W."/>
            <person name="Bohne A."/>
        </authorList>
    </citation>
    <scope>NUCLEOTIDE SEQUENCE [LARGE SCALE GENOMIC DNA]</scope>
    <source>
        <strain evidence="17">ZFMK-TIS-60720</strain>
        <tissue evidence="17">Whole Organism</tissue>
    </source>
</reference>
<dbReference type="EMBL" id="JAYKXH010000001">
    <property type="protein sequence ID" value="KAK7175690.1"/>
    <property type="molecule type" value="Genomic_DNA"/>
</dbReference>
<dbReference type="FunFam" id="3.30.160.60:FF:000860">
    <property type="entry name" value="zinc finger protein SNAI2"/>
    <property type="match status" value="1"/>
</dbReference>
<dbReference type="SUPFAM" id="SSF57667">
    <property type="entry name" value="beta-beta-alpha zinc fingers"/>
    <property type="match status" value="3"/>
</dbReference>
<keyword evidence="9" id="KW-0238">DNA-binding</keyword>
<gene>
    <name evidence="17" type="ORF">R3I93_000070</name>
</gene>
<comment type="similarity">
    <text evidence="12">Belongs to the snail C2H2-type zinc-finger protein family.</text>
</comment>
<feature type="domain" description="C2H2-type" evidence="16">
    <location>
        <begin position="156"/>
        <end position="183"/>
    </location>
</feature>
<evidence type="ECO:0000256" key="14">
    <source>
        <dbReference type="ARBA" id="ARBA00041994"/>
    </source>
</evidence>
<evidence type="ECO:0000256" key="15">
    <source>
        <dbReference type="PROSITE-ProRule" id="PRU00042"/>
    </source>
</evidence>
<keyword evidence="18" id="KW-1185">Reference proteome</keyword>
<evidence type="ECO:0000313" key="18">
    <source>
        <dbReference type="Proteomes" id="UP001364617"/>
    </source>
</evidence>
<dbReference type="SMART" id="SM00355">
    <property type="entry name" value="ZnF_C2H2"/>
    <property type="match status" value="4"/>
</dbReference>
<sequence length="239" mass="26914">MPRSFLVKKHLTNKKPDYGVLDSKKHDVIHIESSSSKLKALNPHGTLCPSGLSSTFRMNPISSGMYVPPQNPVLGLSFPFPVTPGPLPDPRSFPLSQRVLQDRSDGCFDCQRAFLSFSSLADQRQCQKFFICKFCEKEYVSLGALKMHIRTHTLPCVCKLCGKAFSRPWLLQGHIRTHTGEKPFSCPHCSRAFADRSNLRAHLQTHSEIKKYQCRSCFKTFSRISLLSKHEEAGCCPVS</sequence>
<comment type="subcellular location">
    <subcellularLocation>
        <location evidence="1">Nucleus</location>
    </subcellularLocation>
</comment>
<dbReference type="GO" id="GO:0000981">
    <property type="term" value="F:DNA-binding transcription factor activity, RNA polymerase II-specific"/>
    <property type="evidence" value="ECO:0007669"/>
    <property type="project" value="TreeGrafter"/>
</dbReference>
<evidence type="ECO:0000256" key="12">
    <source>
        <dbReference type="ARBA" id="ARBA00037948"/>
    </source>
</evidence>
<dbReference type="Pfam" id="PF13894">
    <property type="entry name" value="zf-C2H2_4"/>
    <property type="match status" value="1"/>
</dbReference>
<feature type="domain" description="C2H2-type" evidence="16">
    <location>
        <begin position="212"/>
        <end position="231"/>
    </location>
</feature>
<dbReference type="InterPro" id="IPR036236">
    <property type="entry name" value="Znf_C2H2_sf"/>
</dbReference>
<evidence type="ECO:0000313" key="17">
    <source>
        <dbReference type="EMBL" id="KAK7175690.1"/>
    </source>
</evidence>
<keyword evidence="11" id="KW-0539">Nucleus</keyword>
<protein>
    <recommendedName>
        <fullName evidence="13">Zinc finger protein SNAI2</fullName>
    </recommendedName>
    <alternativeName>
        <fullName evidence="14">Protein snail homolog 2</fullName>
    </alternativeName>
</protein>
<dbReference type="Gene3D" id="3.30.160.60">
    <property type="entry name" value="Classic Zinc Finger"/>
    <property type="match status" value="2"/>
</dbReference>
<comment type="caution">
    <text evidence="17">The sequence shown here is derived from an EMBL/GenBank/DDBJ whole genome shotgun (WGS) entry which is preliminary data.</text>
</comment>
<dbReference type="Pfam" id="PF00096">
    <property type="entry name" value="zf-C2H2"/>
    <property type="match status" value="2"/>
</dbReference>
<evidence type="ECO:0000256" key="8">
    <source>
        <dbReference type="ARBA" id="ARBA00023015"/>
    </source>
</evidence>
<dbReference type="FunFam" id="3.30.160.60:FF:000085">
    <property type="entry name" value="Snail zinc finger protein"/>
    <property type="match status" value="1"/>
</dbReference>
<evidence type="ECO:0000256" key="11">
    <source>
        <dbReference type="ARBA" id="ARBA00023242"/>
    </source>
</evidence>
<evidence type="ECO:0000256" key="6">
    <source>
        <dbReference type="ARBA" id="ARBA00022771"/>
    </source>
</evidence>
<organism evidence="17 18">
    <name type="scientific">Phoxinus phoxinus</name>
    <name type="common">Eurasian minnow</name>
    <dbReference type="NCBI Taxonomy" id="58324"/>
    <lineage>
        <taxon>Eukaryota</taxon>
        <taxon>Metazoa</taxon>
        <taxon>Chordata</taxon>
        <taxon>Craniata</taxon>
        <taxon>Vertebrata</taxon>
        <taxon>Euteleostomi</taxon>
        <taxon>Actinopterygii</taxon>
        <taxon>Neopterygii</taxon>
        <taxon>Teleostei</taxon>
        <taxon>Ostariophysi</taxon>
        <taxon>Cypriniformes</taxon>
        <taxon>Leuciscidae</taxon>
        <taxon>Phoxininae</taxon>
        <taxon>Phoxinus</taxon>
    </lineage>
</organism>
<dbReference type="InterPro" id="IPR013087">
    <property type="entry name" value="Znf_C2H2_type"/>
</dbReference>
<feature type="domain" description="C2H2-type" evidence="16">
    <location>
        <begin position="184"/>
        <end position="211"/>
    </location>
</feature>
<keyword evidence="4" id="KW-0479">Metal-binding</keyword>
<evidence type="ECO:0000256" key="7">
    <source>
        <dbReference type="ARBA" id="ARBA00022833"/>
    </source>
</evidence>
<proteinExistence type="inferred from homology"/>
<evidence type="ECO:0000256" key="4">
    <source>
        <dbReference type="ARBA" id="ARBA00022723"/>
    </source>
</evidence>
<keyword evidence="3" id="KW-0678">Repressor</keyword>
<keyword evidence="10" id="KW-0804">Transcription</keyword>
<dbReference type="PROSITE" id="PS50157">
    <property type="entry name" value="ZINC_FINGER_C2H2_2"/>
    <property type="match status" value="4"/>
</dbReference>
<evidence type="ECO:0000256" key="5">
    <source>
        <dbReference type="ARBA" id="ARBA00022737"/>
    </source>
</evidence>
<evidence type="ECO:0000259" key="16">
    <source>
        <dbReference type="PROSITE" id="PS50157"/>
    </source>
</evidence>
<dbReference type="FunFam" id="3.30.160.60:FF:000942">
    <property type="entry name" value="Snail zinc finger protein"/>
    <property type="match status" value="1"/>
</dbReference>
<keyword evidence="6 15" id="KW-0863">Zinc-finger</keyword>
<accession>A0AAN9DLK1</accession>
<keyword evidence="8" id="KW-0805">Transcription regulation</keyword>
<evidence type="ECO:0000256" key="2">
    <source>
        <dbReference type="ARBA" id="ARBA00022473"/>
    </source>
</evidence>
<name>A0AAN9DLK1_9TELE</name>
<dbReference type="Proteomes" id="UP001364617">
    <property type="component" value="Unassembled WGS sequence"/>
</dbReference>
<keyword evidence="2" id="KW-0217">Developmental protein</keyword>
<dbReference type="GO" id="GO:0000978">
    <property type="term" value="F:RNA polymerase II cis-regulatory region sequence-specific DNA binding"/>
    <property type="evidence" value="ECO:0007669"/>
    <property type="project" value="TreeGrafter"/>
</dbReference>
<feature type="domain" description="C2H2-type" evidence="16">
    <location>
        <begin position="130"/>
        <end position="153"/>
    </location>
</feature>
<dbReference type="PANTHER" id="PTHR24388">
    <property type="entry name" value="ZINC FINGER PROTEIN"/>
    <property type="match status" value="1"/>
</dbReference>
<evidence type="ECO:0000256" key="13">
    <source>
        <dbReference type="ARBA" id="ARBA00041200"/>
    </source>
</evidence>
<dbReference type="FunFam" id="3.30.160.60:FF:000207">
    <property type="entry name" value="zinc finger protein SNAI2"/>
    <property type="match status" value="1"/>
</dbReference>
<keyword evidence="7" id="KW-0862">Zinc</keyword>
<dbReference type="AlphaFoldDB" id="A0AAN9DLK1"/>
<dbReference type="PANTHER" id="PTHR24388:SF42">
    <property type="entry name" value="ZINC FINGER PROTEIN SNAI2"/>
    <property type="match status" value="1"/>
</dbReference>